<dbReference type="RefSeq" id="WP_303687437.1">
    <property type="nucleotide sequence ID" value="NZ_CAJXYO010000055.1"/>
</dbReference>
<dbReference type="Gene3D" id="2.60.120.590">
    <property type="entry name" value="Alpha-ketoglutarate-dependent dioxygenase AlkB-like"/>
    <property type="match status" value="1"/>
</dbReference>
<dbReference type="PANTHER" id="PTHR31212">
    <property type="entry name" value="ALPHA-KETOGLUTARATE-DEPENDENT DIOXYGENASE ALKB HOMOLOG 3"/>
    <property type="match status" value="1"/>
</dbReference>
<dbReference type="GO" id="GO:0006307">
    <property type="term" value="P:DNA alkylation repair"/>
    <property type="evidence" value="ECO:0007669"/>
    <property type="project" value="InterPro"/>
</dbReference>
<protein>
    <recommendedName>
        <fullName evidence="1">Fe2OG dioxygenase domain-containing protein</fullName>
    </recommendedName>
</protein>
<sequence>MKLPLNCTVDYINDFLSNREAKQLYNTLIEEYKLDQSRLTIRAGGKLIKTDSFKILFVSKELKEFNSHPEEIHGKNYLWNEQMLELKYKVESLLDKKFDLAMCLYYPDGNYFAPYHSDQETSGYNTILPSLSLGEVRQFIFKDNSNEDVYRMDLAHGSLLVMGAHCQERYTHSLIKNPAYKNGRINITFREASFK</sequence>
<gene>
    <name evidence="2" type="ORF">A9Q93_10740</name>
</gene>
<evidence type="ECO:0000259" key="1">
    <source>
        <dbReference type="PROSITE" id="PS51471"/>
    </source>
</evidence>
<dbReference type="Proteomes" id="UP000196102">
    <property type="component" value="Unassembled WGS sequence"/>
</dbReference>
<dbReference type="Pfam" id="PF13532">
    <property type="entry name" value="2OG-FeII_Oxy_2"/>
    <property type="match status" value="1"/>
</dbReference>
<dbReference type="SUPFAM" id="SSF51197">
    <property type="entry name" value="Clavaminate synthase-like"/>
    <property type="match status" value="1"/>
</dbReference>
<dbReference type="InterPro" id="IPR032854">
    <property type="entry name" value="ALKBH3"/>
</dbReference>
<accession>A0A1Z8ANS2</accession>
<dbReference type="InterPro" id="IPR005123">
    <property type="entry name" value="Oxoglu/Fe-dep_dioxygenase_dom"/>
</dbReference>
<dbReference type="EMBL" id="MAAX01000169">
    <property type="protein sequence ID" value="OUS11981.1"/>
    <property type="molecule type" value="Genomic_DNA"/>
</dbReference>
<name>A0A1Z8ANS2_9FLAO</name>
<dbReference type="AlphaFoldDB" id="A0A1Z8ANS2"/>
<dbReference type="GO" id="GO:0051213">
    <property type="term" value="F:dioxygenase activity"/>
    <property type="evidence" value="ECO:0007669"/>
    <property type="project" value="InterPro"/>
</dbReference>
<dbReference type="PROSITE" id="PS51471">
    <property type="entry name" value="FE2OG_OXY"/>
    <property type="match status" value="1"/>
</dbReference>
<feature type="domain" description="Fe2OG dioxygenase" evidence="1">
    <location>
        <begin position="97"/>
        <end position="193"/>
    </location>
</feature>
<dbReference type="InterPro" id="IPR027450">
    <property type="entry name" value="AlkB-like"/>
</dbReference>
<dbReference type="InterPro" id="IPR037151">
    <property type="entry name" value="AlkB-like_sf"/>
</dbReference>
<dbReference type="PANTHER" id="PTHR31212:SF4">
    <property type="entry name" value="ALPHA-KETOGLUTARATE-DEPENDENT DIOXYGENASE ALKB HOMOLOG 3"/>
    <property type="match status" value="1"/>
</dbReference>
<comment type="caution">
    <text evidence="2">The sequence shown here is derived from an EMBL/GenBank/DDBJ whole genome shotgun (WGS) entry which is preliminary data.</text>
</comment>
<evidence type="ECO:0000313" key="3">
    <source>
        <dbReference type="Proteomes" id="UP000196102"/>
    </source>
</evidence>
<evidence type="ECO:0000313" key="2">
    <source>
        <dbReference type="EMBL" id="OUS11981.1"/>
    </source>
</evidence>
<organism evidence="2 3">
    <name type="scientific">Nonlabens dokdonensis</name>
    <dbReference type="NCBI Taxonomy" id="328515"/>
    <lineage>
        <taxon>Bacteria</taxon>
        <taxon>Pseudomonadati</taxon>
        <taxon>Bacteroidota</taxon>
        <taxon>Flavobacteriia</taxon>
        <taxon>Flavobacteriales</taxon>
        <taxon>Flavobacteriaceae</taxon>
        <taxon>Nonlabens</taxon>
    </lineage>
</organism>
<proteinExistence type="predicted"/>
<reference evidence="3" key="1">
    <citation type="journal article" date="2017" name="Proc. Natl. Acad. Sci. U.S.A.">
        <title>Simulation of Deepwater Horizon oil plume reveals substrate specialization within a complex community of hydrocarbon-degraders.</title>
        <authorList>
            <person name="Hu P."/>
            <person name="Dubinsky E.A."/>
            <person name="Probst A.J."/>
            <person name="Wang J."/>
            <person name="Sieber C.M.K."/>
            <person name="Tom L.M."/>
            <person name="Gardinali P."/>
            <person name="Banfield J.F."/>
            <person name="Atlas R.M."/>
            <person name="Andersen G.L."/>
        </authorList>
    </citation>
    <scope>NUCLEOTIDE SEQUENCE [LARGE SCALE GENOMIC DNA]</scope>
</reference>